<name>A0ABW9V9B9_9BURK</name>
<dbReference type="Proteomes" id="UP000449678">
    <property type="component" value="Unassembled WGS sequence"/>
</dbReference>
<keyword evidence="2" id="KW-0732">Signal</keyword>
<proteinExistence type="predicted"/>
<evidence type="ECO:0000256" key="2">
    <source>
        <dbReference type="SAM" id="SignalP"/>
    </source>
</evidence>
<feature type="compositionally biased region" description="Basic and acidic residues" evidence="1">
    <location>
        <begin position="90"/>
        <end position="107"/>
    </location>
</feature>
<feature type="region of interest" description="Disordered" evidence="1">
    <location>
        <begin position="48"/>
        <end position="107"/>
    </location>
</feature>
<sequence length="172" mass="18905">MTMSLKLTLSLALLASAAAAHGQIYKCTTPSGSKELTDVKRGPHCELMDLPGTVIPAPPRRVAPSSPRNAQPQPQPQSQPQPVTAPGDFPRVDSAEQKARDADRRGILEEELKAESLKLAELRREFNGGAPERRGDERNYAKYQERVAGLRDSISRSEKNVDALKREIANIR</sequence>
<evidence type="ECO:0000313" key="4">
    <source>
        <dbReference type="Proteomes" id="UP000449678"/>
    </source>
</evidence>
<feature type="compositionally biased region" description="Low complexity" evidence="1">
    <location>
        <begin position="62"/>
        <end position="72"/>
    </location>
</feature>
<feature type="chain" id="PRO_5045813740" evidence="2">
    <location>
        <begin position="23"/>
        <end position="172"/>
    </location>
</feature>
<gene>
    <name evidence="3" type="ORF">GTP38_13685</name>
</gene>
<feature type="signal peptide" evidence="2">
    <location>
        <begin position="1"/>
        <end position="22"/>
    </location>
</feature>
<dbReference type="EMBL" id="WWCO01000008">
    <property type="protein sequence ID" value="MYM35382.1"/>
    <property type="molecule type" value="Genomic_DNA"/>
</dbReference>
<keyword evidence="4" id="KW-1185">Reference proteome</keyword>
<reference evidence="3 4" key="1">
    <citation type="submission" date="2019-12" db="EMBL/GenBank/DDBJ databases">
        <title>Novel species isolated from a subtropical stream in China.</title>
        <authorList>
            <person name="Lu H."/>
        </authorList>
    </citation>
    <scope>NUCLEOTIDE SEQUENCE [LARGE SCALE GENOMIC DNA]</scope>
    <source>
        <strain evidence="3 4">FT94W</strain>
    </source>
</reference>
<accession>A0ABW9V9B9</accession>
<organism evidence="3 4">
    <name type="scientific">Duganella lactea</name>
    <dbReference type="NCBI Taxonomy" id="2692173"/>
    <lineage>
        <taxon>Bacteria</taxon>
        <taxon>Pseudomonadati</taxon>
        <taxon>Pseudomonadota</taxon>
        <taxon>Betaproteobacteria</taxon>
        <taxon>Burkholderiales</taxon>
        <taxon>Oxalobacteraceae</taxon>
        <taxon>Telluria group</taxon>
        <taxon>Duganella</taxon>
    </lineage>
</organism>
<protein>
    <submittedName>
        <fullName evidence="3">DUF4124 domain-containing protein</fullName>
    </submittedName>
</protein>
<comment type="caution">
    <text evidence="3">The sequence shown here is derived from an EMBL/GenBank/DDBJ whole genome shotgun (WGS) entry which is preliminary data.</text>
</comment>
<evidence type="ECO:0000256" key="1">
    <source>
        <dbReference type="SAM" id="MobiDB-lite"/>
    </source>
</evidence>
<evidence type="ECO:0000313" key="3">
    <source>
        <dbReference type="EMBL" id="MYM35382.1"/>
    </source>
</evidence>